<proteinExistence type="predicted"/>
<dbReference type="EMBL" id="LR796916">
    <property type="protein sequence ID" value="CAB4174097.1"/>
    <property type="molecule type" value="Genomic_DNA"/>
</dbReference>
<evidence type="ECO:0000313" key="1">
    <source>
        <dbReference type="EMBL" id="CAB4174097.1"/>
    </source>
</evidence>
<organism evidence="1">
    <name type="scientific">uncultured Caudovirales phage</name>
    <dbReference type="NCBI Taxonomy" id="2100421"/>
    <lineage>
        <taxon>Viruses</taxon>
        <taxon>Duplodnaviria</taxon>
        <taxon>Heunggongvirae</taxon>
        <taxon>Uroviricota</taxon>
        <taxon>Caudoviricetes</taxon>
        <taxon>Peduoviridae</taxon>
        <taxon>Maltschvirus</taxon>
        <taxon>Maltschvirus maltsch</taxon>
    </lineage>
</organism>
<gene>
    <name evidence="2" type="ORF">UFOVP1247_336</name>
    <name evidence="1" type="ORF">UFOVP970_23</name>
</gene>
<reference evidence="1" key="1">
    <citation type="submission" date="2020-05" db="EMBL/GenBank/DDBJ databases">
        <authorList>
            <person name="Chiriac C."/>
            <person name="Salcher M."/>
            <person name="Ghai R."/>
            <person name="Kavagutti S V."/>
        </authorList>
    </citation>
    <scope>NUCLEOTIDE SEQUENCE</scope>
</reference>
<name>A0A6J5PT02_9CAUD</name>
<evidence type="ECO:0000313" key="2">
    <source>
        <dbReference type="EMBL" id="CAB4193965.1"/>
    </source>
</evidence>
<accession>A0A6J5PT02</accession>
<sequence>MKYLLILIAFISLSVKSQTLIAYDNIEVWSWGTGGAGWAGGCGPCGYYTNASVTTTTSAALIGAGNAASAIESGTYILTNITGLDLNSQYVFKFRSGSYKFSAPSAATAGNDAPDYFDVQYSSNGGTLYTTEMRITGFSNAIWDYNTSATAAKTANGVMTTYSPTAGGNRTSTGDGYSIIQLTLPIGVTQLAFRIPTRANSNGEEWWFDNFELIKMYSLPIELINFTGVFENNYNLIQWSSASEHNNAYYILEKSIDGTTWDILNTQSGAGNSVDQLDYTFRDTQYNNGINYYRLSQVDFDGQSETFNIISIDNSVKIKNITKLIDLLGREVDQYTHGTLFEVYDDGTIKKVLR</sequence>
<dbReference type="EMBL" id="LR797195">
    <property type="protein sequence ID" value="CAB4193965.1"/>
    <property type="molecule type" value="Genomic_DNA"/>
</dbReference>
<protein>
    <submittedName>
        <fullName evidence="1">Uncharacterized protein</fullName>
    </submittedName>
</protein>